<accession>A0A150X9Z9</accession>
<evidence type="ECO:0000313" key="2">
    <source>
        <dbReference type="Proteomes" id="UP000075606"/>
    </source>
</evidence>
<name>A0A150X9Z9_9BACT</name>
<dbReference type="Proteomes" id="UP000075606">
    <property type="component" value="Unassembled WGS sequence"/>
</dbReference>
<dbReference type="AlphaFoldDB" id="A0A150X9Z9"/>
<proteinExistence type="predicted"/>
<organism evidence="1 2">
    <name type="scientific">Roseivirga spongicola</name>
    <dbReference type="NCBI Taxonomy" id="333140"/>
    <lineage>
        <taxon>Bacteria</taxon>
        <taxon>Pseudomonadati</taxon>
        <taxon>Bacteroidota</taxon>
        <taxon>Cytophagia</taxon>
        <taxon>Cytophagales</taxon>
        <taxon>Roseivirgaceae</taxon>
        <taxon>Roseivirga</taxon>
    </lineage>
</organism>
<comment type="caution">
    <text evidence="1">The sequence shown here is derived from an EMBL/GenBank/DDBJ whole genome shotgun (WGS) entry which is preliminary data.</text>
</comment>
<evidence type="ECO:0000313" key="1">
    <source>
        <dbReference type="EMBL" id="KYG75533.1"/>
    </source>
</evidence>
<reference evidence="1 2" key="1">
    <citation type="submission" date="2016-01" db="EMBL/GenBank/DDBJ databases">
        <title>Genome sequencing of Roseivirga spongicola UST030701-084.</title>
        <authorList>
            <person name="Selvaratnam C."/>
            <person name="Thevarajoo S."/>
            <person name="Goh K.M."/>
            <person name="Ee R."/>
            <person name="Chan K.-G."/>
            <person name="Chong C.S."/>
        </authorList>
    </citation>
    <scope>NUCLEOTIDE SEQUENCE [LARGE SCALE GENOMIC DNA]</scope>
    <source>
        <strain evidence="1 2">UST030701-084</strain>
    </source>
</reference>
<keyword evidence="2" id="KW-1185">Reference proteome</keyword>
<dbReference type="RefSeq" id="WP_068220862.1">
    <property type="nucleotide sequence ID" value="NZ_CP139724.1"/>
</dbReference>
<protein>
    <submittedName>
        <fullName evidence="1">Uncharacterized protein</fullName>
    </submittedName>
</protein>
<gene>
    <name evidence="1" type="ORF">AWW68_19670</name>
</gene>
<dbReference type="EMBL" id="LRPC01000016">
    <property type="protein sequence ID" value="KYG75533.1"/>
    <property type="molecule type" value="Genomic_DNA"/>
</dbReference>
<sequence>MILRQNGYYLEEPSIIGGHRIKSDEIVIALNAYYFKSFSELMVASQVSRIGDLVDFTAKSFDFEKCIPMSYTLKGNQVIVQPINIYGSDYTIDIKNANLLFNNDTKKELRFTEWPSNSNMNEINAKIIRDTFEPFDCGDYQLINT</sequence>